<dbReference type="EMBL" id="RJJD01000003">
    <property type="protein sequence ID" value="RNI29197.1"/>
    <property type="molecule type" value="Genomic_DNA"/>
</dbReference>
<comment type="caution">
    <text evidence="1">The sequence shown here is derived from an EMBL/GenBank/DDBJ whole genome shotgun (WGS) entry which is preliminary data.</text>
</comment>
<accession>A0A3M9MVQ4</accession>
<reference evidence="1 2" key="1">
    <citation type="submission" date="2018-11" db="EMBL/GenBank/DDBJ databases">
        <title>Rufibacter latericius sp. nov., isolated from water in Baiyang Lake.</title>
        <authorList>
            <person name="Yang Y."/>
        </authorList>
    </citation>
    <scope>NUCLEOTIDE SEQUENCE [LARGE SCALE GENOMIC DNA]</scope>
    <source>
        <strain evidence="1 2">R-22-1c-1</strain>
    </source>
</reference>
<dbReference type="SUPFAM" id="SSF53187">
    <property type="entry name" value="Zn-dependent exopeptidases"/>
    <property type="match status" value="1"/>
</dbReference>
<evidence type="ECO:0000313" key="1">
    <source>
        <dbReference type="EMBL" id="RNI29197.1"/>
    </source>
</evidence>
<dbReference type="AlphaFoldDB" id="A0A3M9MVQ4"/>
<gene>
    <name evidence="1" type="ORF">EFB08_07180</name>
</gene>
<keyword evidence="2" id="KW-1185">Reference proteome</keyword>
<dbReference type="GO" id="GO:0016787">
    <property type="term" value="F:hydrolase activity"/>
    <property type="evidence" value="ECO:0007669"/>
    <property type="project" value="UniProtKB-KW"/>
</dbReference>
<dbReference type="InterPro" id="IPR007709">
    <property type="entry name" value="N-FG_amidohydro"/>
</dbReference>
<protein>
    <submittedName>
        <fullName evidence="1">N-formylglutamate amidohydrolase</fullName>
    </submittedName>
</protein>
<evidence type="ECO:0000313" key="2">
    <source>
        <dbReference type="Proteomes" id="UP000272117"/>
    </source>
</evidence>
<dbReference type="Pfam" id="PF05013">
    <property type="entry name" value="FGase"/>
    <property type="match status" value="1"/>
</dbReference>
<dbReference type="OrthoDB" id="9815326at2"/>
<dbReference type="RefSeq" id="WP_123126257.1">
    <property type="nucleotide sequence ID" value="NZ_RJJD01000003.1"/>
</dbReference>
<organism evidence="1 2">
    <name type="scientific">Rufibacter latericius</name>
    <dbReference type="NCBI Taxonomy" id="2487040"/>
    <lineage>
        <taxon>Bacteria</taxon>
        <taxon>Pseudomonadati</taxon>
        <taxon>Bacteroidota</taxon>
        <taxon>Cytophagia</taxon>
        <taxon>Cytophagales</taxon>
        <taxon>Hymenobacteraceae</taxon>
        <taxon>Rufibacter</taxon>
    </lineage>
</organism>
<dbReference type="Proteomes" id="UP000272117">
    <property type="component" value="Unassembled WGS sequence"/>
</dbReference>
<dbReference type="Gene3D" id="3.40.630.40">
    <property type="entry name" value="Zn-dependent exopeptidases"/>
    <property type="match status" value="1"/>
</dbReference>
<name>A0A3M9MVQ4_9BACT</name>
<proteinExistence type="predicted"/>
<sequence>MTTTCILTCEHAGNDIPQKYESLYKGKEEVLYSHKAMDFGALRLAKHLAQELGLPLFYTTTSRLLVEGNRSLDNEELFSEYTRQLSEKEKQEILEQYYFPHRNEVEEKVRAQVEAGEKVLHLAVHTFTPVKEGEVREAEIGILFDPDRSWEKEVAARLKAELSNQNPGRKVLDNSPYPGVDDGLPTYLRTKFNNDQYAGFELEINQKLFLHGEPEVWQQVLHEMAAALKVILNKK</sequence>
<keyword evidence="1" id="KW-0378">Hydrolase</keyword>